<organism evidence="2 3">
    <name type="scientific">Pleurotus eryngii</name>
    <name type="common">Boletus of the steppes</name>
    <dbReference type="NCBI Taxonomy" id="5323"/>
    <lineage>
        <taxon>Eukaryota</taxon>
        <taxon>Fungi</taxon>
        <taxon>Dikarya</taxon>
        <taxon>Basidiomycota</taxon>
        <taxon>Agaricomycotina</taxon>
        <taxon>Agaricomycetes</taxon>
        <taxon>Agaricomycetidae</taxon>
        <taxon>Agaricales</taxon>
        <taxon>Pleurotineae</taxon>
        <taxon>Pleurotaceae</taxon>
        <taxon>Pleurotus</taxon>
    </lineage>
</organism>
<gene>
    <name evidence="2" type="ORF">BDN71DRAFT_558053</name>
</gene>
<dbReference type="OrthoDB" id="3226552at2759"/>
<feature type="region of interest" description="Disordered" evidence="1">
    <location>
        <begin position="1"/>
        <end position="24"/>
    </location>
</feature>
<comment type="caution">
    <text evidence="2">The sequence shown here is derived from an EMBL/GenBank/DDBJ whole genome shotgun (WGS) entry which is preliminary data.</text>
</comment>
<evidence type="ECO:0000313" key="2">
    <source>
        <dbReference type="EMBL" id="KAF9497675.1"/>
    </source>
</evidence>
<proteinExistence type="predicted"/>
<keyword evidence="3" id="KW-1185">Reference proteome</keyword>
<reference evidence="2" key="1">
    <citation type="submission" date="2020-11" db="EMBL/GenBank/DDBJ databases">
        <authorList>
            <consortium name="DOE Joint Genome Institute"/>
            <person name="Ahrendt S."/>
            <person name="Riley R."/>
            <person name="Andreopoulos W."/>
            <person name="Labutti K."/>
            <person name="Pangilinan J."/>
            <person name="Ruiz-Duenas F.J."/>
            <person name="Barrasa J.M."/>
            <person name="Sanchez-Garcia M."/>
            <person name="Camarero S."/>
            <person name="Miyauchi S."/>
            <person name="Serrano A."/>
            <person name="Linde D."/>
            <person name="Babiker R."/>
            <person name="Drula E."/>
            <person name="Ayuso-Fernandez I."/>
            <person name="Pacheco R."/>
            <person name="Padilla G."/>
            <person name="Ferreira P."/>
            <person name="Barriuso J."/>
            <person name="Kellner H."/>
            <person name="Castanera R."/>
            <person name="Alfaro M."/>
            <person name="Ramirez L."/>
            <person name="Pisabarro A.G."/>
            <person name="Kuo A."/>
            <person name="Tritt A."/>
            <person name="Lipzen A."/>
            <person name="He G."/>
            <person name="Yan M."/>
            <person name="Ng V."/>
            <person name="Cullen D."/>
            <person name="Martin F."/>
            <person name="Rosso M.-N."/>
            <person name="Henrissat B."/>
            <person name="Hibbett D."/>
            <person name="Martinez A.T."/>
            <person name="Grigoriev I.V."/>
        </authorList>
    </citation>
    <scope>NUCLEOTIDE SEQUENCE</scope>
    <source>
        <strain evidence="2">ATCC 90797</strain>
    </source>
</reference>
<evidence type="ECO:0000256" key="1">
    <source>
        <dbReference type="SAM" id="MobiDB-lite"/>
    </source>
</evidence>
<sequence>MILKHSAKPTPKPAPLTHLPVRSSDVPTNNHRWSEIIPPDTALTFAVIWDPEDGLVVFSGAELLGSANYFPDSRPMSPSEPLDAQSQVITLKTLSSTHVLSETPRTLAFFRDTHRYLFAGSHSRLSLSKRARHGVRTQTSSTVGGADVYIRGSLLGTAHDGYPCLDHIEQDFEVGPFNTPSVTDIEMRYNRAFSVFAAEHHLSSRFSITTTSTSSYISVSRDEGDDDFASKTWSMLERPKTPIFSRPMLPQRRSPNTICSDLCSRTSQRLRKCRRTPDDILDIPTPPSEVLQRSEYNHEVKIPTRDCHPKVTTLLRGLSNRWKKGRACTY</sequence>
<accession>A0A9P6A0L9</accession>
<evidence type="ECO:0000313" key="3">
    <source>
        <dbReference type="Proteomes" id="UP000807025"/>
    </source>
</evidence>
<dbReference type="AlphaFoldDB" id="A0A9P6A0L9"/>
<name>A0A9P6A0L9_PLEER</name>
<dbReference type="EMBL" id="MU154542">
    <property type="protein sequence ID" value="KAF9497675.1"/>
    <property type="molecule type" value="Genomic_DNA"/>
</dbReference>
<dbReference type="Proteomes" id="UP000807025">
    <property type="component" value="Unassembled WGS sequence"/>
</dbReference>
<protein>
    <submittedName>
        <fullName evidence="2">Uncharacterized protein</fullName>
    </submittedName>
</protein>